<keyword evidence="4" id="KW-1185">Reference proteome</keyword>
<feature type="signal peptide" evidence="2">
    <location>
        <begin position="1"/>
        <end position="19"/>
    </location>
</feature>
<gene>
    <name evidence="3" type="ORF">G7026_07945</name>
</gene>
<comment type="caution">
    <text evidence="3">The sequence shown here is derived from an EMBL/GenBank/DDBJ whole genome shotgun (WGS) entry which is preliminary data.</text>
</comment>
<proteinExistence type="predicted"/>
<sequence>MNYAVATITLMLVAGLAQAQESCAEKKAEITRQLEHAQTHGNAGRVRGLETALEKVQANCTDAGLRAERQEKIEEAREEVAERKADLQEALKDGSPEKIEKRKQKLAEAEDELRDAQAD</sequence>
<dbReference type="Proteomes" id="UP000786387">
    <property type="component" value="Unassembled WGS sequence"/>
</dbReference>
<name>A0ABR5YZA5_9GAMM</name>
<evidence type="ECO:0000256" key="2">
    <source>
        <dbReference type="SAM" id="SignalP"/>
    </source>
</evidence>
<keyword evidence="2" id="KW-0732">Signal</keyword>
<feature type="region of interest" description="Disordered" evidence="1">
    <location>
        <begin position="80"/>
        <end position="119"/>
    </location>
</feature>
<dbReference type="Pfam" id="PF06476">
    <property type="entry name" value="DUF1090"/>
    <property type="match status" value="1"/>
</dbReference>
<dbReference type="EMBL" id="JAAMRF010000003">
    <property type="protein sequence ID" value="MBA1273282.1"/>
    <property type="molecule type" value="Genomic_DNA"/>
</dbReference>
<protein>
    <submittedName>
        <fullName evidence="3">DUF1090 domain-containing protein</fullName>
    </submittedName>
</protein>
<evidence type="ECO:0000313" key="4">
    <source>
        <dbReference type="Proteomes" id="UP000786387"/>
    </source>
</evidence>
<feature type="chain" id="PRO_5045281425" evidence="2">
    <location>
        <begin position="20"/>
        <end position="119"/>
    </location>
</feature>
<organism evidence="3 4">
    <name type="scientific">Stutzerimonas azotifigens</name>
    <dbReference type="NCBI Taxonomy" id="291995"/>
    <lineage>
        <taxon>Bacteria</taxon>
        <taxon>Pseudomonadati</taxon>
        <taxon>Pseudomonadota</taxon>
        <taxon>Gammaproteobacteria</taxon>
        <taxon>Pseudomonadales</taxon>
        <taxon>Pseudomonadaceae</taxon>
        <taxon>Stutzerimonas</taxon>
    </lineage>
</organism>
<reference evidence="3 4" key="1">
    <citation type="submission" date="2020-02" db="EMBL/GenBank/DDBJ databases">
        <title>Synteny-based analysis reveals conserved mechanism for high triclosan tolerance in Pseudomonas, as well as instances of horizontal transfer.</title>
        <authorList>
            <person name="Mcfarland A.G."/>
            <person name="Bertucci H.K."/>
            <person name="Litmann E."/>
            <person name="Shen J."/>
            <person name="Huttenhower C."/>
            <person name="Hartmann E.M."/>
        </authorList>
    </citation>
    <scope>NUCLEOTIDE SEQUENCE [LARGE SCALE GENOMIC DNA]</scope>
    <source>
        <strain evidence="3 4">115A1</strain>
    </source>
</reference>
<dbReference type="InterPro" id="IPR009468">
    <property type="entry name" value="DUF1090"/>
</dbReference>
<dbReference type="RefSeq" id="WP_181070208.1">
    <property type="nucleotide sequence ID" value="NZ_JAAMRF010000003.1"/>
</dbReference>
<accession>A0ABR5YZA5</accession>
<evidence type="ECO:0000313" key="3">
    <source>
        <dbReference type="EMBL" id="MBA1273282.1"/>
    </source>
</evidence>
<evidence type="ECO:0000256" key="1">
    <source>
        <dbReference type="SAM" id="MobiDB-lite"/>
    </source>
</evidence>